<dbReference type="GO" id="GO:0015556">
    <property type="term" value="F:C4-dicarboxylate transmembrane transporter activity"/>
    <property type="evidence" value="ECO:0007669"/>
    <property type="project" value="InterPro"/>
</dbReference>
<gene>
    <name evidence="9" type="ORF">FB460_2555</name>
</gene>
<dbReference type="NCBIfam" id="NF007937">
    <property type="entry name" value="PRK10654.1"/>
    <property type="match status" value="1"/>
</dbReference>
<keyword evidence="10" id="KW-1185">Reference proteome</keyword>
<dbReference type="PANTHER" id="PTHR42002">
    <property type="entry name" value="ANAEROBIC C4-DICARBOXYLATE TRANSPORTER DCUC-RELATED"/>
    <property type="match status" value="1"/>
</dbReference>
<keyword evidence="4" id="KW-1003">Cell membrane</keyword>
<organism evidence="9 10">
    <name type="scientific">Propioniferax innocua</name>
    <dbReference type="NCBI Taxonomy" id="1753"/>
    <lineage>
        <taxon>Bacteria</taxon>
        <taxon>Bacillati</taxon>
        <taxon>Actinomycetota</taxon>
        <taxon>Actinomycetes</taxon>
        <taxon>Propionibacteriales</taxon>
        <taxon>Propionibacteriaceae</taxon>
        <taxon>Propioniferax</taxon>
    </lineage>
</organism>
<reference evidence="9 10" key="1">
    <citation type="submission" date="2019-06" db="EMBL/GenBank/DDBJ databases">
        <title>Sequencing the genomes of 1000 actinobacteria strains.</title>
        <authorList>
            <person name="Klenk H.-P."/>
        </authorList>
    </citation>
    <scope>NUCLEOTIDE SEQUENCE [LARGE SCALE GENOMIC DNA]</scope>
    <source>
        <strain evidence="9 10">DSM 8251</strain>
    </source>
</reference>
<name>A0A542Z7D3_9ACTN</name>
<dbReference type="NCBIfam" id="NF037994">
    <property type="entry name" value="DcuC_1"/>
    <property type="match status" value="1"/>
</dbReference>
<sequence length="464" mass="49219">MVSILIGLAVMAGAGYLIFKKMSPTGILLLAGLLLLAISLLMGRDILGEDMESTGWGWLDSIDFIRYMMTDRIAGLGLMIMILVGFAGYMSHIGANDAVVRLLIRPLSMFKSPYLVMCVAFLLGCAMTLAVGSATGLGVLLMATFFPIMTRVGVSKYAATTICASTASVIISPVTADVVLAAEKAKEPLIDFGFKQTLPVSLITLAVLTVLHFFWQRFLDRRALAKEGKEQLDIDEQLAQSQEDGKITKTAPLWYAILPFLPIILVFVFNGNLAPKLELVTLIIIAIMIAAIIEFIRQKARLRKVLDGLEVGYKGMGDAFSSVVMLVIAASIFAHGLATVGFVDALIGGVQNAGGAGVLVMIALTVITIVVTITTGSGNSAFYAFVELAPKLASELGVRGAYLIIPMLEASNMARPLSPVSGVVVACAGIAKINPLEIVKRASVPSLGAAVVMVITSMILVPLH</sequence>
<evidence type="ECO:0000256" key="1">
    <source>
        <dbReference type="ARBA" id="ARBA00004651"/>
    </source>
</evidence>
<feature type="transmembrane region" description="Helical" evidence="8">
    <location>
        <begin position="253"/>
        <end position="273"/>
    </location>
</feature>
<evidence type="ECO:0000256" key="4">
    <source>
        <dbReference type="ARBA" id="ARBA00022475"/>
    </source>
</evidence>
<evidence type="ECO:0000256" key="3">
    <source>
        <dbReference type="ARBA" id="ARBA00022448"/>
    </source>
</evidence>
<dbReference type="InterPro" id="IPR004669">
    <property type="entry name" value="C4_dicarb_anaerob_car"/>
</dbReference>
<feature type="transmembrane region" description="Helical" evidence="8">
    <location>
        <begin position="442"/>
        <end position="463"/>
    </location>
</feature>
<protein>
    <submittedName>
        <fullName evidence="9">DcuC family C4-dicarboxylate transporter</fullName>
    </submittedName>
</protein>
<feature type="transmembrane region" description="Helical" evidence="8">
    <location>
        <begin position="323"/>
        <end position="347"/>
    </location>
</feature>
<comment type="subcellular location">
    <subcellularLocation>
        <location evidence="1">Cell membrane</location>
        <topology evidence="1">Multi-pass membrane protein</topology>
    </subcellularLocation>
</comment>
<keyword evidence="5 8" id="KW-0812">Transmembrane</keyword>
<comment type="similarity">
    <text evidence="2">Belongs to the DcuC/DcuD transporter (TC 2.A.61) family.</text>
</comment>
<comment type="caution">
    <text evidence="9">The sequence shown here is derived from an EMBL/GenBank/DDBJ whole genome shotgun (WGS) entry which is preliminary data.</text>
</comment>
<dbReference type="RefSeq" id="WP_142094565.1">
    <property type="nucleotide sequence ID" value="NZ_BAAAMD010000003.1"/>
</dbReference>
<evidence type="ECO:0000313" key="10">
    <source>
        <dbReference type="Proteomes" id="UP000316196"/>
    </source>
</evidence>
<dbReference type="OrthoDB" id="1674075at2"/>
<dbReference type="Proteomes" id="UP000316196">
    <property type="component" value="Unassembled WGS sequence"/>
</dbReference>
<feature type="transmembrane region" description="Helical" evidence="8">
    <location>
        <begin position="196"/>
        <end position="215"/>
    </location>
</feature>
<feature type="transmembrane region" description="Helical" evidence="8">
    <location>
        <begin position="353"/>
        <end position="373"/>
    </location>
</feature>
<feature type="transmembrane region" description="Helical" evidence="8">
    <location>
        <begin position="279"/>
        <end position="296"/>
    </location>
</feature>
<evidence type="ECO:0000256" key="7">
    <source>
        <dbReference type="ARBA" id="ARBA00023136"/>
    </source>
</evidence>
<evidence type="ECO:0000256" key="2">
    <source>
        <dbReference type="ARBA" id="ARBA00005275"/>
    </source>
</evidence>
<dbReference type="EMBL" id="VFOR01000005">
    <property type="protein sequence ID" value="TQL56252.1"/>
    <property type="molecule type" value="Genomic_DNA"/>
</dbReference>
<feature type="transmembrane region" description="Helical" evidence="8">
    <location>
        <begin position="24"/>
        <end position="43"/>
    </location>
</feature>
<evidence type="ECO:0000256" key="8">
    <source>
        <dbReference type="SAM" id="Phobius"/>
    </source>
</evidence>
<dbReference type="PANTHER" id="PTHR42002:SF2">
    <property type="entry name" value="ANAEROBIC C4-DICARBOXYLATE TRANSPORTER DCUC-RELATED"/>
    <property type="match status" value="1"/>
</dbReference>
<dbReference type="GO" id="GO:0005886">
    <property type="term" value="C:plasma membrane"/>
    <property type="evidence" value="ECO:0007669"/>
    <property type="project" value="UniProtKB-SubCell"/>
</dbReference>
<dbReference type="Pfam" id="PF03606">
    <property type="entry name" value="DcuC"/>
    <property type="match status" value="1"/>
</dbReference>
<proteinExistence type="inferred from homology"/>
<feature type="transmembrane region" description="Helical" evidence="8">
    <location>
        <begin position="114"/>
        <end position="145"/>
    </location>
</feature>
<keyword evidence="3" id="KW-0813">Transport</keyword>
<feature type="transmembrane region" description="Helical" evidence="8">
    <location>
        <begin position="73"/>
        <end position="94"/>
    </location>
</feature>
<accession>A0A542Z7D3</accession>
<dbReference type="NCBIfam" id="TIGR00771">
    <property type="entry name" value="DcuC"/>
    <property type="match status" value="1"/>
</dbReference>
<keyword evidence="7 8" id="KW-0472">Membrane</keyword>
<keyword evidence="6 8" id="KW-1133">Transmembrane helix</keyword>
<dbReference type="AlphaFoldDB" id="A0A542Z7D3"/>
<evidence type="ECO:0000313" key="9">
    <source>
        <dbReference type="EMBL" id="TQL56252.1"/>
    </source>
</evidence>
<feature type="transmembrane region" description="Helical" evidence="8">
    <location>
        <begin position="157"/>
        <end position="176"/>
    </location>
</feature>
<dbReference type="InterPro" id="IPR018385">
    <property type="entry name" value="C4_dicarb_anaerob_car-like"/>
</dbReference>
<evidence type="ECO:0000256" key="6">
    <source>
        <dbReference type="ARBA" id="ARBA00022989"/>
    </source>
</evidence>
<evidence type="ECO:0000256" key="5">
    <source>
        <dbReference type="ARBA" id="ARBA00022692"/>
    </source>
</evidence>